<protein>
    <submittedName>
        <fullName evidence="3">IPT/TIG domain-containing protein</fullName>
    </submittedName>
</protein>
<dbReference type="PANTHER" id="PTHR11051">
    <property type="entry name" value="GLYCOSYL HYDROLASE-RELATED"/>
    <property type="match status" value="1"/>
</dbReference>
<dbReference type="Proteomes" id="UP000267029">
    <property type="component" value="Unassembled WGS sequence"/>
</dbReference>
<dbReference type="OrthoDB" id="200349at2759"/>
<name>A0A0R3UHP5_MESCO</name>
<evidence type="ECO:0000313" key="3">
    <source>
        <dbReference type="WBParaSite" id="MCU_002726-RA"/>
    </source>
</evidence>
<evidence type="ECO:0000313" key="2">
    <source>
        <dbReference type="Proteomes" id="UP000267029"/>
    </source>
</evidence>
<dbReference type="WBParaSite" id="MCU_002726-RA">
    <property type="protein sequence ID" value="MCU_002726-RA"/>
    <property type="gene ID" value="MCU_002726"/>
</dbReference>
<sequence>MSKVWTEHRDRTGAINFITGAGGFLQAVVNGFAGIRVCTPAISGVNVPALFINPKLTIPTLSEGEPERNVLHIQGISFLGRKLDGIHRVVTITLESGNPVVVIRANPSDPSEVNMDEQKVMRAGKKIDLKNQLVSDLERLVSLVNHLVLLCCFVVFSRFNVSEYPRSLIGSISGLVICLVNAIF</sequence>
<gene>
    <name evidence="1" type="ORF">MCOS_LOCUS6880</name>
</gene>
<organism evidence="3">
    <name type="scientific">Mesocestoides corti</name>
    <name type="common">Flatworm</name>
    <dbReference type="NCBI Taxonomy" id="53468"/>
    <lineage>
        <taxon>Eukaryota</taxon>
        <taxon>Metazoa</taxon>
        <taxon>Spiralia</taxon>
        <taxon>Lophotrochozoa</taxon>
        <taxon>Platyhelminthes</taxon>
        <taxon>Cestoda</taxon>
        <taxon>Eucestoda</taxon>
        <taxon>Cyclophyllidea</taxon>
        <taxon>Mesocestoididae</taxon>
        <taxon>Mesocestoides</taxon>
    </lineage>
</organism>
<reference evidence="3" key="2">
    <citation type="submission" date="2019-11" db="UniProtKB">
        <authorList>
            <consortium name="WormBaseParasite"/>
        </authorList>
    </citation>
    <scope>IDENTIFICATION</scope>
</reference>
<dbReference type="AlphaFoldDB" id="A0A0R3UHP5"/>
<reference evidence="1 2" key="1">
    <citation type="submission" date="2018-10" db="EMBL/GenBank/DDBJ databases">
        <authorList>
            <consortium name="Pathogen Informatics"/>
        </authorList>
    </citation>
    <scope>NUCLEOTIDE SEQUENCE [LARGE SCALE GENOMIC DNA]</scope>
</reference>
<dbReference type="EMBL" id="UXSR01005304">
    <property type="protein sequence ID" value="VDD80877.1"/>
    <property type="molecule type" value="Genomic_DNA"/>
</dbReference>
<proteinExistence type="predicted"/>
<accession>A0A0R3UHP5</accession>
<evidence type="ECO:0000313" key="1">
    <source>
        <dbReference type="EMBL" id="VDD80877.1"/>
    </source>
</evidence>
<keyword evidence="2" id="KW-1185">Reference proteome</keyword>
<dbReference type="STRING" id="53468.A0A0R3UHP5"/>
<dbReference type="PANTHER" id="PTHR11051:SF8">
    <property type="entry name" value="PROTEIN-GLUCOSYLGALACTOSYLHYDROXYLYSINE GLUCOSIDASE"/>
    <property type="match status" value="1"/>
</dbReference>
<dbReference type="GO" id="GO:0004553">
    <property type="term" value="F:hydrolase activity, hydrolyzing O-glycosyl compounds"/>
    <property type="evidence" value="ECO:0007669"/>
    <property type="project" value="TreeGrafter"/>
</dbReference>
<dbReference type="GO" id="GO:0005975">
    <property type="term" value="P:carbohydrate metabolic process"/>
    <property type="evidence" value="ECO:0007669"/>
    <property type="project" value="TreeGrafter"/>
</dbReference>